<dbReference type="FunFam" id="1.10.3720.10:FF:000033">
    <property type="entry name" value="Polar amino acid ABC transporter permease"/>
    <property type="match status" value="1"/>
</dbReference>
<keyword evidence="12" id="KW-1185">Reference proteome</keyword>
<keyword evidence="4" id="KW-1003">Cell membrane</keyword>
<dbReference type="SUPFAM" id="SSF161098">
    <property type="entry name" value="MetI-like"/>
    <property type="match status" value="1"/>
</dbReference>
<comment type="caution">
    <text evidence="11">The sequence shown here is derived from an EMBL/GenBank/DDBJ whole genome shotgun (WGS) entry which is preliminary data.</text>
</comment>
<dbReference type="OrthoDB" id="9805999at2"/>
<gene>
    <name evidence="11" type="ORF">EDM57_09630</name>
</gene>
<dbReference type="GO" id="GO:0043190">
    <property type="term" value="C:ATP-binding cassette (ABC) transporter complex"/>
    <property type="evidence" value="ECO:0007669"/>
    <property type="project" value="InterPro"/>
</dbReference>
<dbReference type="PANTHER" id="PTHR30614">
    <property type="entry name" value="MEMBRANE COMPONENT OF AMINO ACID ABC TRANSPORTER"/>
    <property type="match status" value="1"/>
</dbReference>
<name>A0A3M8B352_9BACL</name>
<evidence type="ECO:0000256" key="1">
    <source>
        <dbReference type="ARBA" id="ARBA00004651"/>
    </source>
</evidence>
<dbReference type="PANTHER" id="PTHR30614:SF20">
    <property type="entry name" value="GLUTAMINE TRANSPORT SYSTEM PERMEASE PROTEIN GLNP"/>
    <property type="match status" value="1"/>
</dbReference>
<dbReference type="InterPro" id="IPR043429">
    <property type="entry name" value="ArtM/GltK/GlnP/TcyL/YhdX-like"/>
</dbReference>
<feature type="transmembrane region" description="Helical" evidence="9">
    <location>
        <begin position="163"/>
        <end position="183"/>
    </location>
</feature>
<comment type="subcellular location">
    <subcellularLocation>
        <location evidence="1 9">Cell membrane</location>
        <topology evidence="1 9">Multi-pass membrane protein</topology>
    </subcellularLocation>
</comment>
<feature type="transmembrane region" description="Helical" evidence="9">
    <location>
        <begin position="20"/>
        <end position="42"/>
    </location>
</feature>
<evidence type="ECO:0000313" key="11">
    <source>
        <dbReference type="EMBL" id="RNB57770.1"/>
    </source>
</evidence>
<evidence type="ECO:0000256" key="6">
    <source>
        <dbReference type="ARBA" id="ARBA00022970"/>
    </source>
</evidence>
<feature type="transmembrane region" description="Helical" evidence="9">
    <location>
        <begin position="88"/>
        <end position="108"/>
    </location>
</feature>
<dbReference type="NCBIfam" id="TIGR01726">
    <property type="entry name" value="HEQRo_perm_3TM"/>
    <property type="match status" value="1"/>
</dbReference>
<dbReference type="GO" id="GO:0006865">
    <property type="term" value="P:amino acid transport"/>
    <property type="evidence" value="ECO:0007669"/>
    <property type="project" value="UniProtKB-KW"/>
</dbReference>
<feature type="domain" description="ABC transmembrane type-1" evidence="10">
    <location>
        <begin position="18"/>
        <end position="208"/>
    </location>
</feature>
<feature type="transmembrane region" description="Helical" evidence="9">
    <location>
        <begin position="189"/>
        <end position="211"/>
    </location>
</feature>
<keyword evidence="3 9" id="KW-0813">Transport</keyword>
<dbReference type="GO" id="GO:0022857">
    <property type="term" value="F:transmembrane transporter activity"/>
    <property type="evidence" value="ECO:0007669"/>
    <property type="project" value="InterPro"/>
</dbReference>
<dbReference type="CDD" id="cd06261">
    <property type="entry name" value="TM_PBP2"/>
    <property type="match status" value="1"/>
</dbReference>
<evidence type="ECO:0000256" key="9">
    <source>
        <dbReference type="RuleBase" id="RU363032"/>
    </source>
</evidence>
<dbReference type="Pfam" id="PF00528">
    <property type="entry name" value="BPD_transp_1"/>
    <property type="match status" value="1"/>
</dbReference>
<dbReference type="Gene3D" id="1.10.3720.10">
    <property type="entry name" value="MetI-like"/>
    <property type="match status" value="1"/>
</dbReference>
<evidence type="ECO:0000256" key="2">
    <source>
        <dbReference type="ARBA" id="ARBA00010072"/>
    </source>
</evidence>
<sequence>MDTFNLIADASPLLLKGLESTIKVAFLSLLFATVLGLFFGLLRVSKRKWLQMIAKVYVSIIRGTPLYVQVIFFYFGVFPLLFGRATDAVSAGIFVLSLNAGAYLVEIFRAGIESIDKGQMEAGRAIGFTHGQTMAYIILPQAIKRMIPAIVNQFIISIKDTSLLATIGIAELTFTAQTIYAVNFKAFEFLGTIAVIYWVLIYVLTWFSHWLERRLAAQ</sequence>
<dbReference type="PROSITE" id="PS50928">
    <property type="entry name" value="ABC_TM1"/>
    <property type="match status" value="1"/>
</dbReference>
<dbReference type="EMBL" id="RHHS01000021">
    <property type="protein sequence ID" value="RNB57770.1"/>
    <property type="molecule type" value="Genomic_DNA"/>
</dbReference>
<dbReference type="AlphaFoldDB" id="A0A3M8B352"/>
<evidence type="ECO:0000256" key="3">
    <source>
        <dbReference type="ARBA" id="ARBA00022448"/>
    </source>
</evidence>
<dbReference type="InterPro" id="IPR000515">
    <property type="entry name" value="MetI-like"/>
</dbReference>
<organism evidence="11 12">
    <name type="scientific">Brevibacillus gelatini</name>
    <dbReference type="NCBI Taxonomy" id="1655277"/>
    <lineage>
        <taxon>Bacteria</taxon>
        <taxon>Bacillati</taxon>
        <taxon>Bacillota</taxon>
        <taxon>Bacilli</taxon>
        <taxon>Bacillales</taxon>
        <taxon>Paenibacillaceae</taxon>
        <taxon>Brevibacillus</taxon>
    </lineage>
</organism>
<feature type="transmembrane region" description="Helical" evidence="9">
    <location>
        <begin position="63"/>
        <end position="82"/>
    </location>
</feature>
<dbReference type="Proteomes" id="UP000268829">
    <property type="component" value="Unassembled WGS sequence"/>
</dbReference>
<keyword evidence="7 9" id="KW-1133">Transmembrane helix</keyword>
<evidence type="ECO:0000256" key="8">
    <source>
        <dbReference type="ARBA" id="ARBA00023136"/>
    </source>
</evidence>
<keyword evidence="5 9" id="KW-0812">Transmembrane</keyword>
<evidence type="ECO:0000256" key="5">
    <source>
        <dbReference type="ARBA" id="ARBA00022692"/>
    </source>
</evidence>
<dbReference type="InterPro" id="IPR010065">
    <property type="entry name" value="AA_ABC_transptr_permease_3TM"/>
</dbReference>
<evidence type="ECO:0000256" key="4">
    <source>
        <dbReference type="ARBA" id="ARBA00022475"/>
    </source>
</evidence>
<proteinExistence type="inferred from homology"/>
<evidence type="ECO:0000313" key="12">
    <source>
        <dbReference type="Proteomes" id="UP000268829"/>
    </source>
</evidence>
<comment type="similarity">
    <text evidence="2">Belongs to the binding-protein-dependent transport system permease family. HisMQ subfamily.</text>
</comment>
<protein>
    <submittedName>
        <fullName evidence="11">Amino acid ABC transporter permease</fullName>
    </submittedName>
</protein>
<keyword evidence="6" id="KW-0029">Amino-acid transport</keyword>
<accession>A0A3M8B352</accession>
<keyword evidence="8 9" id="KW-0472">Membrane</keyword>
<dbReference type="RefSeq" id="WP_122904552.1">
    <property type="nucleotide sequence ID" value="NZ_CP154342.1"/>
</dbReference>
<reference evidence="11 12" key="1">
    <citation type="submission" date="2018-10" db="EMBL/GenBank/DDBJ databases">
        <title>Phylogenomics of Brevibacillus.</title>
        <authorList>
            <person name="Dunlap C."/>
        </authorList>
    </citation>
    <scope>NUCLEOTIDE SEQUENCE [LARGE SCALE GENOMIC DNA]</scope>
    <source>
        <strain evidence="11 12">DSM 100115</strain>
    </source>
</reference>
<evidence type="ECO:0000259" key="10">
    <source>
        <dbReference type="PROSITE" id="PS50928"/>
    </source>
</evidence>
<dbReference type="InterPro" id="IPR035906">
    <property type="entry name" value="MetI-like_sf"/>
</dbReference>
<evidence type="ECO:0000256" key="7">
    <source>
        <dbReference type="ARBA" id="ARBA00022989"/>
    </source>
</evidence>